<dbReference type="OrthoDB" id="272985at2759"/>
<dbReference type="EC" id="5.6.2.3" evidence="1"/>
<keyword evidence="1" id="KW-0547">Nucleotide-binding</keyword>
<keyword evidence="1" id="KW-0234">DNA repair</keyword>
<dbReference type="GO" id="GO:0016787">
    <property type="term" value="F:hydrolase activity"/>
    <property type="evidence" value="ECO:0007669"/>
    <property type="project" value="UniProtKB-KW"/>
</dbReference>
<dbReference type="Proteomes" id="UP000694846">
    <property type="component" value="Unplaced"/>
</dbReference>
<comment type="cofactor">
    <cofactor evidence="1">
        <name>Mg(2+)</name>
        <dbReference type="ChEBI" id="CHEBI:18420"/>
    </cofactor>
</comment>
<dbReference type="Pfam" id="PF05970">
    <property type="entry name" value="PIF1"/>
    <property type="match status" value="1"/>
</dbReference>
<accession>A0A8B8FXJ9</accession>
<keyword evidence="1" id="KW-0067">ATP-binding</keyword>
<dbReference type="GeneID" id="112687287"/>
<organism evidence="4 5">
    <name type="scientific">Sipha flava</name>
    <name type="common">yellow sugarcane aphid</name>
    <dbReference type="NCBI Taxonomy" id="143950"/>
    <lineage>
        <taxon>Eukaryota</taxon>
        <taxon>Metazoa</taxon>
        <taxon>Ecdysozoa</taxon>
        <taxon>Arthropoda</taxon>
        <taxon>Hexapoda</taxon>
        <taxon>Insecta</taxon>
        <taxon>Pterygota</taxon>
        <taxon>Neoptera</taxon>
        <taxon>Paraneoptera</taxon>
        <taxon>Hemiptera</taxon>
        <taxon>Sternorrhyncha</taxon>
        <taxon>Aphidomorpha</taxon>
        <taxon>Aphidoidea</taxon>
        <taxon>Aphididae</taxon>
        <taxon>Sipha</taxon>
    </lineage>
</organism>
<evidence type="ECO:0000313" key="5">
    <source>
        <dbReference type="RefSeq" id="XP_025415699.1"/>
    </source>
</evidence>
<dbReference type="PANTHER" id="PTHR10492">
    <property type="match status" value="1"/>
</dbReference>
<keyword evidence="1" id="KW-0378">Hydrolase</keyword>
<dbReference type="GO" id="GO:0005524">
    <property type="term" value="F:ATP binding"/>
    <property type="evidence" value="ECO:0007669"/>
    <property type="project" value="UniProtKB-KW"/>
</dbReference>
<evidence type="ECO:0000256" key="1">
    <source>
        <dbReference type="RuleBase" id="RU363044"/>
    </source>
</evidence>
<comment type="catalytic activity">
    <reaction evidence="1">
        <text>ATP + H2O = ADP + phosphate + H(+)</text>
        <dbReference type="Rhea" id="RHEA:13065"/>
        <dbReference type="ChEBI" id="CHEBI:15377"/>
        <dbReference type="ChEBI" id="CHEBI:15378"/>
        <dbReference type="ChEBI" id="CHEBI:30616"/>
        <dbReference type="ChEBI" id="CHEBI:43474"/>
        <dbReference type="ChEBI" id="CHEBI:456216"/>
        <dbReference type="EC" id="5.6.2.3"/>
    </reaction>
</comment>
<reference evidence="5" key="1">
    <citation type="submission" date="2025-08" db="UniProtKB">
        <authorList>
            <consortium name="RefSeq"/>
        </authorList>
    </citation>
    <scope>IDENTIFICATION</scope>
    <source>
        <tissue evidence="5">Whole body</tissue>
    </source>
</reference>
<name>A0A8B8FXJ9_9HEMI</name>
<dbReference type="PANTHER" id="PTHR10492:SF57">
    <property type="entry name" value="ATP-DEPENDENT DNA HELICASE"/>
    <property type="match status" value="1"/>
</dbReference>
<keyword evidence="1" id="KW-0227">DNA damage</keyword>
<evidence type="ECO:0000259" key="3">
    <source>
        <dbReference type="Pfam" id="PF21530"/>
    </source>
</evidence>
<dbReference type="GO" id="GO:0006281">
    <property type="term" value="P:DNA repair"/>
    <property type="evidence" value="ECO:0007669"/>
    <property type="project" value="UniProtKB-KW"/>
</dbReference>
<dbReference type="GO" id="GO:0006310">
    <property type="term" value="P:DNA recombination"/>
    <property type="evidence" value="ECO:0007669"/>
    <property type="project" value="UniProtKB-KW"/>
</dbReference>
<comment type="similarity">
    <text evidence="1">Belongs to the helicase family.</text>
</comment>
<protein>
    <recommendedName>
        <fullName evidence="1">ATP-dependent DNA helicase</fullName>
        <ecNumber evidence="1">5.6.2.3</ecNumber>
    </recommendedName>
</protein>
<dbReference type="GO" id="GO:0043139">
    <property type="term" value="F:5'-3' DNA helicase activity"/>
    <property type="evidence" value="ECO:0007669"/>
    <property type="project" value="UniProtKB-EC"/>
</dbReference>
<dbReference type="InterPro" id="IPR027417">
    <property type="entry name" value="P-loop_NTPase"/>
</dbReference>
<keyword evidence="1" id="KW-0233">DNA recombination</keyword>
<dbReference type="AlphaFoldDB" id="A0A8B8FXJ9"/>
<feature type="domain" description="DNA helicase Pif1-like DEAD-box helicase" evidence="2">
    <location>
        <begin position="52"/>
        <end position="179"/>
    </location>
</feature>
<feature type="domain" description="DNA helicase Pif1-like 2B" evidence="3">
    <location>
        <begin position="268"/>
        <end position="313"/>
    </location>
</feature>
<evidence type="ECO:0000313" key="4">
    <source>
        <dbReference type="Proteomes" id="UP000694846"/>
    </source>
</evidence>
<dbReference type="InterPro" id="IPR010285">
    <property type="entry name" value="DNA_helicase_pif1-like_DEAD"/>
</dbReference>
<dbReference type="RefSeq" id="XP_025415699.1">
    <property type="nucleotide sequence ID" value="XM_025559914.1"/>
</dbReference>
<proteinExistence type="inferred from homology"/>
<keyword evidence="1" id="KW-0347">Helicase</keyword>
<evidence type="ECO:0000259" key="2">
    <source>
        <dbReference type="Pfam" id="PF05970"/>
    </source>
</evidence>
<dbReference type="SUPFAM" id="SSF52540">
    <property type="entry name" value="P-loop containing nucleoside triphosphate hydrolases"/>
    <property type="match status" value="1"/>
</dbReference>
<dbReference type="Gene3D" id="3.40.50.300">
    <property type="entry name" value="P-loop containing nucleotide triphosphate hydrolases"/>
    <property type="match status" value="1"/>
</dbReference>
<dbReference type="InterPro" id="IPR049163">
    <property type="entry name" value="Pif1-like_2B_dom"/>
</dbReference>
<dbReference type="GO" id="GO:0000723">
    <property type="term" value="P:telomere maintenance"/>
    <property type="evidence" value="ECO:0007669"/>
    <property type="project" value="InterPro"/>
</dbReference>
<keyword evidence="4" id="KW-1185">Reference proteome</keyword>
<sequence>MIMTSAASKVYFVPLSVAQHIRYHSYLCNVYSGSGARSRRISVILNRRTYDDTSSVCNIFKQSNTAQLMRDCVFIVWDEASMTHKSSVEALDRTLRDLRNKNTLMGGCTVLFSEDFRQILPVVVRGTRADEVNASLKRSYIWPDITKLKLKTNMRILSSDQGNKTFANALLRVGNGQSLTRNGKIDQSELCFLMSNFMDLIENVYPDLPNISTKTPSWFQERAILSPTNDQVNKINDMILLKLNAPTKVYYSIDTVLDAEEAIQYPTEFLNSLSPSGTPPHKLILKIGSPIILLRNLSPPKLCNGTRLQIKSLKNCLLECIILTGCGAGEMVLVPRIPMIPTNLPFQFKRHQFPVKLSFAMTINKA</sequence>
<dbReference type="Pfam" id="PF21530">
    <property type="entry name" value="Pif1_2B_dom"/>
    <property type="match status" value="1"/>
</dbReference>
<gene>
    <name evidence="5" type="primary">LOC112687287</name>
</gene>